<dbReference type="Proteomes" id="UP001458880">
    <property type="component" value="Unassembled WGS sequence"/>
</dbReference>
<accession>A0AAW1MYU1</accession>
<dbReference type="SUPFAM" id="SSF56219">
    <property type="entry name" value="DNase I-like"/>
    <property type="match status" value="1"/>
</dbReference>
<dbReference type="PANTHER" id="PTHR33776:SF4">
    <property type="entry name" value="ENDONUCLEASE_EXONUCLEASE_PHOSPHATASE DOMAIN-CONTAINING PROTEIN"/>
    <property type="match status" value="1"/>
</dbReference>
<evidence type="ECO:0008006" key="3">
    <source>
        <dbReference type="Google" id="ProtNLM"/>
    </source>
</evidence>
<dbReference type="EMBL" id="JASPKY010000016">
    <property type="protein sequence ID" value="KAK9752962.1"/>
    <property type="molecule type" value="Genomic_DNA"/>
</dbReference>
<organism evidence="1 2">
    <name type="scientific">Popillia japonica</name>
    <name type="common">Japanese beetle</name>
    <dbReference type="NCBI Taxonomy" id="7064"/>
    <lineage>
        <taxon>Eukaryota</taxon>
        <taxon>Metazoa</taxon>
        <taxon>Ecdysozoa</taxon>
        <taxon>Arthropoda</taxon>
        <taxon>Hexapoda</taxon>
        <taxon>Insecta</taxon>
        <taxon>Pterygota</taxon>
        <taxon>Neoptera</taxon>
        <taxon>Endopterygota</taxon>
        <taxon>Coleoptera</taxon>
        <taxon>Polyphaga</taxon>
        <taxon>Scarabaeiformia</taxon>
        <taxon>Scarabaeidae</taxon>
        <taxon>Rutelinae</taxon>
        <taxon>Popillia</taxon>
    </lineage>
</organism>
<evidence type="ECO:0000313" key="2">
    <source>
        <dbReference type="Proteomes" id="UP001458880"/>
    </source>
</evidence>
<dbReference type="PANTHER" id="PTHR33776">
    <property type="entry name" value="ENDO/EXONUCLEASE/PHOSPHATASE DOMAIN-CONTAINING PROTEIN"/>
    <property type="match status" value="1"/>
</dbReference>
<reference evidence="1 2" key="1">
    <citation type="journal article" date="2024" name="BMC Genomics">
        <title>De novo assembly and annotation of Popillia japonica's genome with initial clues to its potential as an invasive pest.</title>
        <authorList>
            <person name="Cucini C."/>
            <person name="Boschi S."/>
            <person name="Funari R."/>
            <person name="Cardaioli E."/>
            <person name="Iannotti N."/>
            <person name="Marturano G."/>
            <person name="Paoli F."/>
            <person name="Bruttini M."/>
            <person name="Carapelli A."/>
            <person name="Frati F."/>
            <person name="Nardi F."/>
        </authorList>
    </citation>
    <scope>NUCLEOTIDE SEQUENCE [LARGE SCALE GENOMIC DNA]</scope>
    <source>
        <strain evidence="1">DMR45628</strain>
    </source>
</reference>
<protein>
    <recommendedName>
        <fullName evidence="3">Endonuclease/exonuclease/phosphatase domain-containing protein</fullName>
    </recommendedName>
</protein>
<evidence type="ECO:0000313" key="1">
    <source>
        <dbReference type="EMBL" id="KAK9752962.1"/>
    </source>
</evidence>
<dbReference type="Gene3D" id="3.60.10.10">
    <property type="entry name" value="Endonuclease/exonuclease/phosphatase"/>
    <property type="match status" value="1"/>
</dbReference>
<dbReference type="InterPro" id="IPR036691">
    <property type="entry name" value="Endo/exonu/phosph_ase_sf"/>
</dbReference>
<gene>
    <name evidence="1" type="ORF">QE152_g3736</name>
</gene>
<keyword evidence="2" id="KW-1185">Reference proteome</keyword>
<comment type="caution">
    <text evidence="1">The sequence shown here is derived from an EMBL/GenBank/DDBJ whole genome shotgun (WGS) entry which is preliminary data.</text>
</comment>
<dbReference type="AlphaFoldDB" id="A0AAW1MYU1"/>
<sequence length="300" mass="35045">MVCDNVSDWLKSLNEDNAEVNVSQWEYQQCENLFNIQGFEKIVKLRPNGFEKIVKLRPNRAGGGVIIFYKTEIEVLEVCTDFSCAECLCVQLTIENKTFRILAIYRPPNLNARLFLEELEGFITNNLTKNAIILGDVNIDMTKENETAVNYENLMSGHGFIKKNLDHYIVAGAFRTNEAKQLNSALDHMETTFYQVNYEKFESLLQTNLSETVIRGFNNAEELYEHLVQVYRYAKQGASVSMTQRRRRNTAVKPWLTNQMILEIKERDKTYKIWKKSTEDDNTRAILRQRYMKMTILELF</sequence>
<name>A0AAW1MYU1_POPJA</name>
<proteinExistence type="predicted"/>